<dbReference type="InterPro" id="IPR021109">
    <property type="entry name" value="Peptidase_aspartic_dom_sf"/>
</dbReference>
<gene>
    <name evidence="1" type="ORF">tinsulaeT_38670</name>
</gene>
<dbReference type="Gene3D" id="2.40.70.10">
    <property type="entry name" value="Acid Proteases"/>
    <property type="match status" value="2"/>
</dbReference>
<comment type="caution">
    <text evidence="1">The sequence shown here is derived from an EMBL/GenBank/DDBJ whole genome shotgun (WGS) entry which is preliminary data.</text>
</comment>
<reference evidence="1 2" key="1">
    <citation type="submission" date="2023-03" db="EMBL/GenBank/DDBJ databases">
        <title>Draft genome sequence of Thalassotalea insulae KCTC 62186T.</title>
        <authorList>
            <person name="Sawabe T."/>
        </authorList>
    </citation>
    <scope>NUCLEOTIDE SEQUENCE [LARGE SCALE GENOMIC DNA]</scope>
    <source>
        <strain evidence="1 2">KCTC 62186</strain>
    </source>
</reference>
<dbReference type="Proteomes" id="UP001157186">
    <property type="component" value="Unassembled WGS sequence"/>
</dbReference>
<sequence>MLSRAFFIFIITVTFSNNLFAKTQNCQELSIPITFDPQGLPIIELSINDVKHNVLLDLGSSDGIHLPVNEIKNISGLKYTGNSVKSSNIKGEVFESKEFLISSFKISCAIFSNIKGLELAPWAASIGEGNVDNGAEQIVIGLDFFKGKSITINYFDKTLLINSADKKDSSSNVSHLSNAFKLTKEGISIGVNSSIASYQMILDSGASSSIFVANKVSPNEDVKVCDYDLGPDIECKIFDSTLKVFGHSFDANILLFPIDERFKMDGILGSDFFKSFIVEIDFLNKAIALTPIQNNSAS</sequence>
<evidence type="ECO:0000313" key="1">
    <source>
        <dbReference type="EMBL" id="GLX80527.1"/>
    </source>
</evidence>
<evidence type="ECO:0000313" key="2">
    <source>
        <dbReference type="Proteomes" id="UP001157186"/>
    </source>
</evidence>
<keyword evidence="2" id="KW-1185">Reference proteome</keyword>
<protein>
    <recommendedName>
        <fullName evidence="3">Aspartyl protease</fullName>
    </recommendedName>
</protein>
<evidence type="ECO:0008006" key="3">
    <source>
        <dbReference type="Google" id="ProtNLM"/>
    </source>
</evidence>
<name>A0ABQ6GYX0_9GAMM</name>
<organism evidence="1 2">
    <name type="scientific">Thalassotalea insulae</name>
    <dbReference type="NCBI Taxonomy" id="2056778"/>
    <lineage>
        <taxon>Bacteria</taxon>
        <taxon>Pseudomonadati</taxon>
        <taxon>Pseudomonadota</taxon>
        <taxon>Gammaproteobacteria</taxon>
        <taxon>Alteromonadales</taxon>
        <taxon>Colwelliaceae</taxon>
        <taxon>Thalassotalea</taxon>
    </lineage>
</organism>
<dbReference type="EMBL" id="BSST01000001">
    <property type="protein sequence ID" value="GLX80527.1"/>
    <property type="molecule type" value="Genomic_DNA"/>
</dbReference>
<dbReference type="RefSeq" id="WP_284246533.1">
    <property type="nucleotide sequence ID" value="NZ_BSST01000001.1"/>
</dbReference>
<accession>A0ABQ6GYX0</accession>
<proteinExistence type="predicted"/>